<keyword evidence="8" id="KW-1185">Reference proteome</keyword>
<dbReference type="GO" id="GO:0046872">
    <property type="term" value="F:metal ion binding"/>
    <property type="evidence" value="ECO:0007669"/>
    <property type="project" value="UniProtKB-KW"/>
</dbReference>
<sequence length="366" mass="40748">MDVIYSDECALHYPPYEITRGQIKKYAESPARFLAIKTSLQSQPNTFHMIPLKQHNMDDYTIQQGLHEVHDSDYIEFLKTIYQDWVAAGGPSDAAIAETFVHPNLVGPLDPDHYKKIASNNVRGKLGLYNFDLSVAYTQDTWTSVYAAAQVAVAAADRLKSKQSHAVYALCRPPGHHATCNAAGGYCFINNTAVATRYLQHGDSNTKVLILDVDYHHGNGTQDIFYDDPSVMYISLHGYPGYPYFTGSSEEQGRGDGHGYNINLPLDPSTTTDHSYLAQLHKVLEDPKVIEFDPDYVVCSLGLDTWHEDPVAGMQGIQDMNTYDKIGYTIKQYAGSRPVLFVQEGGCHVESLGELVSRVLKGFLQE</sequence>
<evidence type="ECO:0000256" key="2">
    <source>
        <dbReference type="ARBA" id="ARBA00005947"/>
    </source>
</evidence>
<dbReference type="InterPro" id="IPR023696">
    <property type="entry name" value="Ureohydrolase_dom_sf"/>
</dbReference>
<evidence type="ECO:0000259" key="6">
    <source>
        <dbReference type="Pfam" id="PF00850"/>
    </source>
</evidence>
<dbReference type="GO" id="GO:0004407">
    <property type="term" value="F:histone deacetylase activity"/>
    <property type="evidence" value="ECO:0007669"/>
    <property type="project" value="TreeGrafter"/>
</dbReference>
<feature type="domain" description="Histone deacetylase" evidence="6">
    <location>
        <begin position="27"/>
        <end position="361"/>
    </location>
</feature>
<reference evidence="7 8" key="1">
    <citation type="submission" date="2023-03" db="EMBL/GenBank/DDBJ databases">
        <title>Genome sequence of Lichtheimia ornata CBS 291.66.</title>
        <authorList>
            <person name="Mohabir J.T."/>
            <person name="Shea T.P."/>
            <person name="Kurbessoian T."/>
            <person name="Berby B."/>
            <person name="Fontaine J."/>
            <person name="Livny J."/>
            <person name="Gnirke A."/>
            <person name="Stajich J.E."/>
            <person name="Cuomo C.A."/>
        </authorList>
    </citation>
    <scope>NUCLEOTIDE SEQUENCE [LARGE SCALE GENOMIC DNA]</scope>
    <source>
        <strain evidence="7">CBS 291.66</strain>
    </source>
</reference>
<dbReference type="InterPro" id="IPR023801">
    <property type="entry name" value="His_deacetylse_dom"/>
</dbReference>
<evidence type="ECO:0000256" key="3">
    <source>
        <dbReference type="ARBA" id="ARBA00022723"/>
    </source>
</evidence>
<comment type="cofactor">
    <cofactor evidence="1">
        <name>Zn(2+)</name>
        <dbReference type="ChEBI" id="CHEBI:29105"/>
    </cofactor>
</comment>
<dbReference type="InterPro" id="IPR000286">
    <property type="entry name" value="HDACs"/>
</dbReference>
<dbReference type="SUPFAM" id="SSF52768">
    <property type="entry name" value="Arginase/deacetylase"/>
    <property type="match status" value="1"/>
</dbReference>
<dbReference type="Proteomes" id="UP001234581">
    <property type="component" value="Unassembled WGS sequence"/>
</dbReference>
<keyword evidence="3" id="KW-0479">Metal-binding</keyword>
<dbReference type="GeneID" id="83207670"/>
<comment type="similarity">
    <text evidence="2">Belongs to the histone deacetylase family.</text>
</comment>
<gene>
    <name evidence="7" type="ORF">O0I10_000248</name>
</gene>
<dbReference type="EMBL" id="JARTCD010000001">
    <property type="protein sequence ID" value="KAJ8663973.1"/>
    <property type="molecule type" value="Genomic_DNA"/>
</dbReference>
<dbReference type="PRINTS" id="PR01270">
    <property type="entry name" value="HDASUPER"/>
</dbReference>
<organism evidence="7 8">
    <name type="scientific">Lichtheimia ornata</name>
    <dbReference type="NCBI Taxonomy" id="688661"/>
    <lineage>
        <taxon>Eukaryota</taxon>
        <taxon>Fungi</taxon>
        <taxon>Fungi incertae sedis</taxon>
        <taxon>Mucoromycota</taxon>
        <taxon>Mucoromycotina</taxon>
        <taxon>Mucoromycetes</taxon>
        <taxon>Mucorales</taxon>
        <taxon>Lichtheimiaceae</taxon>
        <taxon>Lichtheimia</taxon>
    </lineage>
</organism>
<evidence type="ECO:0000256" key="4">
    <source>
        <dbReference type="ARBA" id="ARBA00022801"/>
    </source>
</evidence>
<name>A0AAD7Y543_9FUNG</name>
<dbReference type="PANTHER" id="PTHR10625:SF17">
    <property type="entry name" value="HISTONE DEACETYLASE 8"/>
    <property type="match status" value="1"/>
</dbReference>
<dbReference type="PANTHER" id="PTHR10625">
    <property type="entry name" value="HISTONE DEACETYLASE HDAC1-RELATED"/>
    <property type="match status" value="1"/>
</dbReference>
<dbReference type="GO" id="GO:0040029">
    <property type="term" value="P:epigenetic regulation of gene expression"/>
    <property type="evidence" value="ECO:0007669"/>
    <property type="project" value="TreeGrafter"/>
</dbReference>
<evidence type="ECO:0000313" key="8">
    <source>
        <dbReference type="Proteomes" id="UP001234581"/>
    </source>
</evidence>
<keyword evidence="5" id="KW-0862">Zinc</keyword>
<proteinExistence type="inferred from homology"/>
<keyword evidence="4" id="KW-0378">Hydrolase</keyword>
<dbReference type="Gene3D" id="3.40.800.20">
    <property type="entry name" value="Histone deacetylase domain"/>
    <property type="match status" value="1"/>
</dbReference>
<dbReference type="GO" id="GO:0016787">
    <property type="term" value="F:hydrolase activity"/>
    <property type="evidence" value="ECO:0007669"/>
    <property type="project" value="UniProtKB-KW"/>
</dbReference>
<comment type="caution">
    <text evidence="7">The sequence shown here is derived from an EMBL/GenBank/DDBJ whole genome shotgun (WGS) entry which is preliminary data.</text>
</comment>
<dbReference type="AlphaFoldDB" id="A0AAD7Y543"/>
<dbReference type="InterPro" id="IPR037138">
    <property type="entry name" value="His_deacetylse_dom_sf"/>
</dbReference>
<evidence type="ECO:0000256" key="1">
    <source>
        <dbReference type="ARBA" id="ARBA00001947"/>
    </source>
</evidence>
<evidence type="ECO:0000313" key="7">
    <source>
        <dbReference type="EMBL" id="KAJ8663973.1"/>
    </source>
</evidence>
<protein>
    <recommendedName>
        <fullName evidence="6">Histone deacetylase domain-containing protein</fullName>
    </recommendedName>
</protein>
<dbReference type="Pfam" id="PF00850">
    <property type="entry name" value="Hist_deacetyl"/>
    <property type="match status" value="1"/>
</dbReference>
<evidence type="ECO:0000256" key="5">
    <source>
        <dbReference type="ARBA" id="ARBA00022833"/>
    </source>
</evidence>
<dbReference type="RefSeq" id="XP_058348885.1">
    <property type="nucleotide sequence ID" value="XM_058480362.1"/>
</dbReference>
<accession>A0AAD7Y543</accession>